<keyword evidence="2" id="KW-1185">Reference proteome</keyword>
<comment type="caution">
    <text evidence="1">The sequence shown here is derived from an EMBL/GenBank/DDBJ whole genome shotgun (WGS) entry which is preliminary data.</text>
</comment>
<evidence type="ECO:0000313" key="2">
    <source>
        <dbReference type="Proteomes" id="UP001386955"/>
    </source>
</evidence>
<accession>A0AAN9XVV4</accession>
<evidence type="ECO:0000313" key="1">
    <source>
        <dbReference type="EMBL" id="KAK7411257.1"/>
    </source>
</evidence>
<organism evidence="1 2">
    <name type="scientific">Psophocarpus tetragonolobus</name>
    <name type="common">Winged bean</name>
    <name type="synonym">Dolichos tetragonolobus</name>
    <dbReference type="NCBI Taxonomy" id="3891"/>
    <lineage>
        <taxon>Eukaryota</taxon>
        <taxon>Viridiplantae</taxon>
        <taxon>Streptophyta</taxon>
        <taxon>Embryophyta</taxon>
        <taxon>Tracheophyta</taxon>
        <taxon>Spermatophyta</taxon>
        <taxon>Magnoliopsida</taxon>
        <taxon>eudicotyledons</taxon>
        <taxon>Gunneridae</taxon>
        <taxon>Pentapetalae</taxon>
        <taxon>rosids</taxon>
        <taxon>fabids</taxon>
        <taxon>Fabales</taxon>
        <taxon>Fabaceae</taxon>
        <taxon>Papilionoideae</taxon>
        <taxon>50 kb inversion clade</taxon>
        <taxon>NPAAA clade</taxon>
        <taxon>indigoferoid/millettioid clade</taxon>
        <taxon>Phaseoleae</taxon>
        <taxon>Psophocarpus</taxon>
    </lineage>
</organism>
<name>A0AAN9XVV4_PSOTE</name>
<reference evidence="1 2" key="1">
    <citation type="submission" date="2024-01" db="EMBL/GenBank/DDBJ databases">
        <title>The genomes of 5 underutilized Papilionoideae crops provide insights into root nodulation and disease resistanc.</title>
        <authorList>
            <person name="Jiang F."/>
        </authorList>
    </citation>
    <scope>NUCLEOTIDE SEQUENCE [LARGE SCALE GENOMIC DNA]</scope>
    <source>
        <strain evidence="1">DUOXIRENSHENG_FW03</strain>
        <tissue evidence="1">Leaves</tissue>
    </source>
</reference>
<gene>
    <name evidence="1" type="ORF">VNO78_02690</name>
</gene>
<sequence>MVKRMINVGKGLAAGQTSPKLMFCALQNDGKEIGNESQADQKGVVCRIARIRQQARPIVMVEFVTIDEKSGSRCVISIAMDIIGNAKLSVDNGFDEPREFD</sequence>
<protein>
    <submittedName>
        <fullName evidence="1">Uncharacterized protein</fullName>
    </submittedName>
</protein>
<dbReference type="EMBL" id="JAYMYS010000001">
    <property type="protein sequence ID" value="KAK7411257.1"/>
    <property type="molecule type" value="Genomic_DNA"/>
</dbReference>
<dbReference type="AlphaFoldDB" id="A0AAN9XVV4"/>
<proteinExistence type="predicted"/>
<dbReference type="Proteomes" id="UP001386955">
    <property type="component" value="Unassembled WGS sequence"/>
</dbReference>